<evidence type="ECO:0000256" key="7">
    <source>
        <dbReference type="ARBA" id="ARBA00022801"/>
    </source>
</evidence>
<dbReference type="SUPFAM" id="SSF55608">
    <property type="entry name" value="Homing endonucleases"/>
    <property type="match status" value="2"/>
</dbReference>
<keyword evidence="7 16" id="KW-0378">Hydrolase</keyword>
<evidence type="ECO:0000256" key="1">
    <source>
        <dbReference type="ARBA" id="ARBA00011053"/>
    </source>
</evidence>
<evidence type="ECO:0000256" key="2">
    <source>
        <dbReference type="ARBA" id="ARBA00011315"/>
    </source>
</evidence>
<dbReference type="InterPro" id="IPR054475">
    <property type="entry name" value="Znf-DPOE"/>
</dbReference>
<dbReference type="NCBIfam" id="TIGR00354">
    <property type="entry name" value="polC"/>
    <property type="match status" value="1"/>
</dbReference>
<dbReference type="GO" id="GO:0008310">
    <property type="term" value="F:single-stranded DNA 3'-5' DNA exonuclease activity"/>
    <property type="evidence" value="ECO:0007669"/>
    <property type="project" value="UniProtKB-EC"/>
</dbReference>
<evidence type="ECO:0000256" key="6">
    <source>
        <dbReference type="ARBA" id="ARBA00022722"/>
    </source>
</evidence>
<dbReference type="InterPro" id="IPR027434">
    <property type="entry name" value="Homing_endonucl"/>
</dbReference>
<accession>A0A7C3YGH4</accession>
<dbReference type="EC" id="3.1.11.1" evidence="16"/>
<dbReference type="InterPro" id="IPR056171">
    <property type="entry name" value="PolC_DP2_central_dom"/>
</dbReference>
<dbReference type="Pfam" id="PF22912">
    <property type="entry name" value="zf-DPOE"/>
    <property type="match status" value="1"/>
</dbReference>
<dbReference type="EMBL" id="DTPI01000037">
    <property type="protein sequence ID" value="HGE67040.1"/>
    <property type="molecule type" value="Genomic_DNA"/>
</dbReference>
<dbReference type="PROSITE" id="PS50819">
    <property type="entry name" value="INTEIN_ENDONUCLEASE"/>
    <property type="match status" value="1"/>
</dbReference>
<protein>
    <recommendedName>
        <fullName evidence="16">DNA polymerase II large subunit</fullName>
        <shortName evidence="16">Pol II</shortName>
        <ecNumber evidence="16">2.7.7.7</ecNumber>
    </recommendedName>
    <alternativeName>
        <fullName evidence="16">Exodeoxyribonuclease large subunit</fullName>
        <ecNumber evidence="16">3.1.11.1</ecNumber>
    </alternativeName>
</protein>
<dbReference type="SUPFAM" id="SSF51294">
    <property type="entry name" value="Hedgehog/intein (Hint) domain"/>
    <property type="match status" value="1"/>
</dbReference>
<evidence type="ECO:0000256" key="12">
    <source>
        <dbReference type="ARBA" id="ARBA00023125"/>
    </source>
</evidence>
<evidence type="ECO:0000256" key="13">
    <source>
        <dbReference type="ARBA" id="ARBA00023268"/>
    </source>
</evidence>
<evidence type="ECO:0000259" key="17">
    <source>
        <dbReference type="PROSITE" id="PS50819"/>
    </source>
</evidence>
<dbReference type="PANTHER" id="PTHR42210:SF1">
    <property type="entry name" value="DNA POLYMERASE II LARGE SUBUNIT"/>
    <property type="match status" value="1"/>
</dbReference>
<dbReference type="PROSITE" id="PS50943">
    <property type="entry name" value="HTH_CROC1"/>
    <property type="match status" value="1"/>
</dbReference>
<reference evidence="19" key="1">
    <citation type="journal article" date="2020" name="mSystems">
        <title>Genome- and Community-Level Interaction Insights into Carbon Utilization and Element Cycling Functions of Hydrothermarchaeota in Hydrothermal Sediment.</title>
        <authorList>
            <person name="Zhou Z."/>
            <person name="Liu Y."/>
            <person name="Xu W."/>
            <person name="Pan J."/>
            <person name="Luo Z.H."/>
            <person name="Li M."/>
        </authorList>
    </citation>
    <scope>NUCLEOTIDE SEQUENCE [LARGE SCALE GENOMIC DNA]</scope>
    <source>
        <strain evidence="19">SpSt-97</strain>
    </source>
</reference>
<proteinExistence type="inferred from homology"/>
<dbReference type="InterPro" id="IPR056172">
    <property type="entry name" value="PolC_DP2_cat_dom"/>
</dbReference>
<dbReference type="PANTHER" id="PTHR42210">
    <property type="entry name" value="DNA POLYMERASE II LARGE SUBUNIT"/>
    <property type="match status" value="1"/>
</dbReference>
<comment type="catalytic activity">
    <reaction evidence="16">
        <text>Exonucleolytic cleavage in the 3'- to 5'-direction to yield nucleoside 5'-phosphates.</text>
        <dbReference type="EC" id="3.1.11.1"/>
    </reaction>
</comment>
<dbReference type="SMART" id="SM00306">
    <property type="entry name" value="HintN"/>
    <property type="match status" value="1"/>
</dbReference>
<dbReference type="CDD" id="cd00093">
    <property type="entry name" value="HTH_XRE"/>
    <property type="match status" value="1"/>
</dbReference>
<keyword evidence="9 16" id="KW-0269">Exonuclease</keyword>
<evidence type="ECO:0000256" key="9">
    <source>
        <dbReference type="ARBA" id="ARBA00022839"/>
    </source>
</evidence>
<dbReference type="InterPro" id="IPR004042">
    <property type="entry name" value="Intein_endonuc_central"/>
</dbReference>
<organism evidence="19">
    <name type="scientific">Geoglobus ahangari</name>
    <dbReference type="NCBI Taxonomy" id="113653"/>
    <lineage>
        <taxon>Archaea</taxon>
        <taxon>Methanobacteriati</taxon>
        <taxon>Methanobacteriota</taxon>
        <taxon>Archaeoglobi</taxon>
        <taxon>Archaeoglobales</taxon>
        <taxon>Archaeoglobaceae</taxon>
        <taxon>Geoglobus</taxon>
    </lineage>
</organism>
<dbReference type="Pfam" id="PF14890">
    <property type="entry name" value="Intein_splicing"/>
    <property type="match status" value="1"/>
</dbReference>
<evidence type="ECO:0000259" key="18">
    <source>
        <dbReference type="PROSITE" id="PS50943"/>
    </source>
</evidence>
<dbReference type="InterPro" id="IPR006142">
    <property type="entry name" value="INTEIN"/>
</dbReference>
<evidence type="ECO:0000256" key="14">
    <source>
        <dbReference type="ARBA" id="ARBA00025068"/>
    </source>
</evidence>
<dbReference type="Pfam" id="PF03833">
    <property type="entry name" value="PolC_DP2_N"/>
    <property type="match status" value="1"/>
</dbReference>
<evidence type="ECO:0000256" key="15">
    <source>
        <dbReference type="ARBA" id="ARBA00049244"/>
    </source>
</evidence>
<keyword evidence="4 16" id="KW-0548">Nucleotidyltransferase</keyword>
<dbReference type="EC" id="2.7.7.7" evidence="16"/>
<dbReference type="CDD" id="cd00081">
    <property type="entry name" value="Hint"/>
    <property type="match status" value="1"/>
</dbReference>
<keyword evidence="10 16" id="KW-0239">DNA-directed DNA polymerase</keyword>
<dbReference type="Gene3D" id="2.170.16.10">
    <property type="entry name" value="Hedgehog/Intein (Hint) domain"/>
    <property type="match status" value="1"/>
</dbReference>
<keyword evidence="11" id="KW-0651">Protein splicing</keyword>
<dbReference type="GO" id="GO:0003887">
    <property type="term" value="F:DNA-directed DNA polymerase activity"/>
    <property type="evidence" value="ECO:0007669"/>
    <property type="project" value="UniProtKB-UniRule"/>
</dbReference>
<comment type="subunit">
    <text evidence="2 16">Heterodimer of a large subunit and a small subunit.</text>
</comment>
<keyword evidence="3 16" id="KW-0808">Transferase</keyword>
<dbReference type="PRINTS" id="PR00379">
    <property type="entry name" value="INTEIN"/>
</dbReference>
<dbReference type="InterPro" id="IPR001387">
    <property type="entry name" value="Cro/C1-type_HTH"/>
</dbReference>
<gene>
    <name evidence="16 19" type="primary">polC</name>
    <name evidence="19" type="ORF">ENX77_08020</name>
</gene>
<dbReference type="Gene3D" id="3.10.28.10">
    <property type="entry name" value="Homing endonucleases"/>
    <property type="match status" value="1"/>
</dbReference>
<comment type="similarity">
    <text evidence="1 16">Belongs to the archaeal DNA polymerase II family.</text>
</comment>
<evidence type="ECO:0000313" key="19">
    <source>
        <dbReference type="EMBL" id="HGE67040.1"/>
    </source>
</evidence>
<keyword evidence="12 16" id="KW-0238">DNA-binding</keyword>
<keyword evidence="6 16" id="KW-0540">Nuclease</keyword>
<evidence type="ECO:0000256" key="11">
    <source>
        <dbReference type="ARBA" id="ARBA00023000"/>
    </source>
</evidence>
<evidence type="ECO:0000256" key="10">
    <source>
        <dbReference type="ARBA" id="ARBA00022932"/>
    </source>
</evidence>
<dbReference type="GO" id="GO:0004519">
    <property type="term" value="F:endonuclease activity"/>
    <property type="evidence" value="ECO:0007669"/>
    <property type="project" value="InterPro"/>
</dbReference>
<dbReference type="GO" id="GO:0003677">
    <property type="term" value="F:DNA binding"/>
    <property type="evidence" value="ECO:0007669"/>
    <property type="project" value="UniProtKB-UniRule"/>
</dbReference>
<dbReference type="InterPro" id="IPR003587">
    <property type="entry name" value="Hint_dom_N"/>
</dbReference>
<sequence length="1551" mass="176520">MNLTLDKFFPIFDEPKNSLDNLREELKKYHELLLREAEKCYRIAERARSLGLDPKPYVEIPIAKNMAERVEKLLNINGIAERILRYESEGLSRVEICFKIAEDIVKGDFGNYDTEEAIDKAVRAAVAIQTEGVVAAPIEGIARVKLYNNEFIKIYYAGPIRSAGGTAQIISVLIADYVRRLLGIKRYVPTEEEIMRYCEEIPLYKKVANLQYLPSDEEIKLIVKNCPICIDGEPTEEVEVSGYRNLPRVETNKVRGGMCLVIAEGIALKAPKLKKIVDEIKIDGWEWLDKLIHKEEKEDEGDEIKPKDKYLSDIVAGRPVFSHPSRKGGFRLRYGRSRNSGFATVGIHPATMVIADEFIAIGTQLKVELPGKAGSVVPVTDIEGPTVRLKNGDVIKVRSFEEALKIKDSVEKILDMGEILINFGDFLENNHVLLPASFCYEWWIQEAKLSGDFRKIDEDKALKLCDEYGVPLHPDYTYLWHDISVDEAKFLRDYIIKNGKVEGKFGRSCLIFKNDRKIKEILEKLLVEHKIREGNIVIENWKVLVRCLGLNTDLKIIKDCDAENTLDFVRKVSGLDVRAKAPTRIGARMGRPEKAKERKMSPPPHMLFPLSEAGGKTRDLKNAVNYTSTYNSTKGEIEVDLALRVCKECGRETFYLKCECGGITEQAYICPKCGIKTGEKCKKCGGETKGYRKWRINVRELYQKALENLGERDVNGSVKGVLGLTSKNKFAERIEKGILRAKNGVCVFKDGTIRYDMTDLPLTHFKPSEIGVSVKKLRELGYKYDYEGNELKNENQIVELKPQDLILPRSAGEYLVKVAKFIDDLLVKFYKLEPFYRAEKPEDLIGHLVIGLAPHTSAGVLGRIIGFADINGCYAHPYFHAAKRRNCLHPKEKVVVKDREGIKILRIEEVVEKYKPDEIEVLHYNEGKLVWIKPKDFVKLKSPKKLLKIRTEYGREIIVTPNHKFPILNSGKIIEVKSEDLKPGDLTLAALKVPVDRELEEINVAEHFIHEDYRAHGLRDVIKEKAREKGISIKELCRQLGISRSVVNKDSIPMNVLHRLFDILGLKTDEVEFRITHRKKFTSVPSKIKLTKDFGFLIGMYLSNGFARSNKNQVSIASSNREVIEKISKIFEEVFCYKPPIRKDGNVYVLIASGKTIYKLFVDVLGLGRNAKEKRIPWFAFNNREFALGVISGLIQGDGQVGRDVSITIVSKELANDIVILLLTLGIFAEISYNNRSEPEYIVRICGDQELANLGLNGDAAFVKIKEVKEIDSDTEYVYDFVIDGNKTFVAGRGGLITIDCDGDEDCVMLLMDGLLNFSREFLPDKRGGQMDAPLVLTAIIDPREVDSEVHNMDICNRYPLEFYKATLRYANPKEFVGIIERVEDRLESEEKYYGLRFTHNTTDIALGVKESAYKTLESMESKLKHQMELAEKILAVDEHDVAERVINSHFLPDIIGNLRAFSRQEFRCVKCNQKFRRIPLSGKCTRCGGNLTLTVHEGSIMKYLGFSKKLAEKYNVSEYTRQRLKLIELETISLFESELKKQITIDRFFE</sequence>
<dbReference type="Pfam" id="PF24846">
    <property type="entry name" value="PolC_DP2_cat"/>
    <property type="match status" value="2"/>
</dbReference>
<dbReference type="Pfam" id="PF24844">
    <property type="entry name" value="PolC_DP2_central"/>
    <property type="match status" value="1"/>
</dbReference>
<keyword evidence="5 16" id="KW-0235">DNA replication</keyword>
<dbReference type="NCBIfam" id="TIGR01445">
    <property type="entry name" value="intein_Nterm"/>
    <property type="match status" value="1"/>
</dbReference>
<dbReference type="InterPro" id="IPR004475">
    <property type="entry name" value="PolC_DP2"/>
</dbReference>
<dbReference type="GO" id="GO:0016539">
    <property type="term" value="P:intein-mediated protein splicing"/>
    <property type="evidence" value="ECO:0007669"/>
    <property type="project" value="InterPro"/>
</dbReference>
<comment type="function">
    <text evidence="14 16">Possesses two activities: a DNA synthesis (polymerase) and an exonucleolytic activity that degrades single-stranded DNA in the 3'- to 5'-direction. Has a template-primer preference which is characteristic of a replicative DNA polymerase.</text>
</comment>
<keyword evidence="8" id="KW-0068">Autocatalytic cleavage</keyword>
<evidence type="ECO:0000256" key="16">
    <source>
        <dbReference type="HAMAP-Rule" id="MF_00324"/>
    </source>
</evidence>
<dbReference type="GO" id="GO:0006261">
    <property type="term" value="P:DNA-templated DNA replication"/>
    <property type="evidence" value="ECO:0007669"/>
    <property type="project" value="UniProtKB-UniRule"/>
</dbReference>
<dbReference type="InterPro" id="IPR004860">
    <property type="entry name" value="LAGLIDADG_dom"/>
</dbReference>
<dbReference type="InterPro" id="IPR006141">
    <property type="entry name" value="Intein_N"/>
</dbReference>
<evidence type="ECO:0000256" key="8">
    <source>
        <dbReference type="ARBA" id="ARBA00022813"/>
    </source>
</evidence>
<comment type="catalytic activity">
    <reaction evidence="15 16">
        <text>DNA(n) + a 2'-deoxyribonucleoside 5'-triphosphate = DNA(n+1) + diphosphate</text>
        <dbReference type="Rhea" id="RHEA:22508"/>
        <dbReference type="Rhea" id="RHEA-COMP:17339"/>
        <dbReference type="Rhea" id="RHEA-COMP:17340"/>
        <dbReference type="ChEBI" id="CHEBI:33019"/>
        <dbReference type="ChEBI" id="CHEBI:61560"/>
        <dbReference type="ChEBI" id="CHEBI:173112"/>
        <dbReference type="EC" id="2.7.7.7"/>
    </reaction>
</comment>
<evidence type="ECO:0000256" key="5">
    <source>
        <dbReference type="ARBA" id="ARBA00022705"/>
    </source>
</evidence>
<dbReference type="Pfam" id="PF14528">
    <property type="entry name" value="LAGLIDADG_3"/>
    <property type="match status" value="2"/>
</dbReference>
<dbReference type="NCBIfam" id="NF003103">
    <property type="entry name" value="PRK04023.1"/>
    <property type="match status" value="1"/>
</dbReference>
<dbReference type="GO" id="GO:0006308">
    <property type="term" value="P:DNA catabolic process"/>
    <property type="evidence" value="ECO:0007669"/>
    <property type="project" value="UniProtKB-UniRule"/>
</dbReference>
<name>A0A7C3YGH4_9EURY</name>
<feature type="domain" description="HTH cro/C1-type" evidence="18">
    <location>
        <begin position="1022"/>
        <end position="1071"/>
    </location>
</feature>
<dbReference type="InterPro" id="IPR016033">
    <property type="entry name" value="PolC_DP2_N"/>
</dbReference>
<comment type="caution">
    <text evidence="19">The sequence shown here is derived from an EMBL/GenBank/DDBJ whole genome shotgun (WGS) entry which is preliminary data.</text>
</comment>
<dbReference type="PROSITE" id="PS50817">
    <property type="entry name" value="INTEIN_N_TER"/>
    <property type="match status" value="1"/>
</dbReference>
<feature type="domain" description="DOD-type homing endonuclease" evidence="17">
    <location>
        <begin position="1097"/>
        <end position="1227"/>
    </location>
</feature>
<dbReference type="InterPro" id="IPR036844">
    <property type="entry name" value="Hint_dom_sf"/>
</dbReference>
<dbReference type="HAMAP" id="MF_00324">
    <property type="entry name" value="DNApol_II_L_arch"/>
    <property type="match status" value="1"/>
</dbReference>
<evidence type="ECO:0000256" key="4">
    <source>
        <dbReference type="ARBA" id="ARBA00022695"/>
    </source>
</evidence>
<evidence type="ECO:0000256" key="3">
    <source>
        <dbReference type="ARBA" id="ARBA00022679"/>
    </source>
</evidence>
<keyword evidence="13 16" id="KW-0511">Multifunctional enzyme</keyword>